<accession>A0A081RV54</accession>
<organism evidence="2 3">
    <name type="scientific">Photorhabdus temperata subsp. temperata Meg1</name>
    <dbReference type="NCBI Taxonomy" id="1393735"/>
    <lineage>
        <taxon>Bacteria</taxon>
        <taxon>Pseudomonadati</taxon>
        <taxon>Pseudomonadota</taxon>
        <taxon>Gammaproteobacteria</taxon>
        <taxon>Enterobacterales</taxon>
        <taxon>Morganellaceae</taxon>
        <taxon>Photorhabdus</taxon>
    </lineage>
</organism>
<feature type="domain" description="Bacterial CdiA-CT RNAse A" evidence="1">
    <location>
        <begin position="174"/>
        <end position="287"/>
    </location>
</feature>
<name>A0A081RV54_PHOTE</name>
<protein>
    <recommendedName>
        <fullName evidence="1">Bacterial CdiA-CT RNAse A domain-containing protein</fullName>
    </recommendedName>
</protein>
<dbReference type="Proteomes" id="UP000028002">
    <property type="component" value="Unassembled WGS sequence"/>
</dbReference>
<sequence>MNNVNYLTDDAVDSESENGLRIVFSPVQLAAVLSDNTVTEEETWSNRILGGAGLAAGVVELIGAGGLCLVPDPTTLTKAACVIVGAHSLDVMNASASQMITGRETMTETYRAAADLAKEFGADDYTASEIGLTVDIAVPLSFASIVGAVRVASVRVGRIKLIEHESETGLKPGGHTLAKHVGLSEQELRDRILNSKGRLREVSTFYNQDVAEKVISKALKNNQIKITTLLKHTPKGVKQEIEYVSSTPVGFGLINGSKNIQKLYKVRVVLTHSEFNGKIYYILTAFPTY</sequence>
<dbReference type="PATRIC" id="fig|1393735.3.peg.2877"/>
<dbReference type="AlphaFoldDB" id="A0A081RV54"/>
<dbReference type="EMBL" id="JGVH01000047">
    <property type="protein sequence ID" value="KER02557.1"/>
    <property type="molecule type" value="Genomic_DNA"/>
</dbReference>
<evidence type="ECO:0000313" key="2">
    <source>
        <dbReference type="EMBL" id="KER02557.1"/>
    </source>
</evidence>
<comment type="caution">
    <text evidence="2">The sequence shown here is derived from an EMBL/GenBank/DDBJ whole genome shotgun (WGS) entry which is preliminary data.</text>
</comment>
<gene>
    <name evidence="2" type="ORF">MEG1DRAFT_02821</name>
</gene>
<proteinExistence type="predicted"/>
<dbReference type="Pfam" id="PF18431">
    <property type="entry name" value="RNAse_A_bac"/>
    <property type="match status" value="1"/>
</dbReference>
<evidence type="ECO:0000259" key="1">
    <source>
        <dbReference type="Pfam" id="PF18431"/>
    </source>
</evidence>
<evidence type="ECO:0000313" key="3">
    <source>
        <dbReference type="Proteomes" id="UP000028002"/>
    </source>
</evidence>
<dbReference type="RefSeq" id="WP_051769550.1">
    <property type="nucleotide sequence ID" value="NZ_CAWLUD010000047.1"/>
</dbReference>
<dbReference type="CDD" id="cd20684">
    <property type="entry name" value="CdiA-CT_Yk_RNaseA-like"/>
    <property type="match status" value="1"/>
</dbReference>
<dbReference type="InterPro" id="IPR041436">
    <property type="entry name" value="RNAse_A_bac"/>
</dbReference>
<reference evidence="2 3" key="1">
    <citation type="submission" date="2014-03" db="EMBL/GenBank/DDBJ databases">
        <title>Draft Genome of Photorhabdus temperata Meg1.</title>
        <authorList>
            <person name="Hurst S.G.IV."/>
            <person name="Morris K."/>
            <person name="Thomas K."/>
            <person name="Tisa L.S."/>
        </authorList>
    </citation>
    <scope>NUCLEOTIDE SEQUENCE [LARGE SCALE GENOMIC DNA]</scope>
    <source>
        <strain evidence="2 3">Meg1</strain>
    </source>
</reference>